<dbReference type="KEGG" id="scu:SCE1572_03700"/>
<name>S4XKG8_SORCE</name>
<dbReference type="HOGENOM" id="CLU_3398511_0_0_7"/>
<proteinExistence type="predicted"/>
<evidence type="ECO:0000313" key="1">
    <source>
        <dbReference type="EMBL" id="AGP33677.1"/>
    </source>
</evidence>
<gene>
    <name evidence="1" type="ORF">SCE1572_03700</name>
</gene>
<protein>
    <submittedName>
        <fullName evidence="1">Uncharacterized protein</fullName>
    </submittedName>
</protein>
<dbReference type="Proteomes" id="UP000014803">
    <property type="component" value="Chromosome"/>
</dbReference>
<dbReference type="AlphaFoldDB" id="S4XKG8"/>
<sequence>MWRGREGRIFLTQEEAGQLRISEIVCGPGAP</sequence>
<organism evidence="1 2">
    <name type="scientific">Sorangium cellulosum So0157-2</name>
    <dbReference type="NCBI Taxonomy" id="1254432"/>
    <lineage>
        <taxon>Bacteria</taxon>
        <taxon>Pseudomonadati</taxon>
        <taxon>Myxococcota</taxon>
        <taxon>Polyangia</taxon>
        <taxon>Polyangiales</taxon>
        <taxon>Polyangiaceae</taxon>
        <taxon>Sorangium</taxon>
    </lineage>
</organism>
<reference evidence="1 2" key="1">
    <citation type="journal article" date="2013" name="Sci. Rep.">
        <title>Extraordinary expansion of a Sorangium cellulosum genome from an alkaline milieu.</title>
        <authorList>
            <person name="Han K."/>
            <person name="Li Z.F."/>
            <person name="Peng R."/>
            <person name="Zhu L.P."/>
            <person name="Zhou T."/>
            <person name="Wang L.G."/>
            <person name="Li S.G."/>
            <person name="Zhang X.B."/>
            <person name="Hu W."/>
            <person name="Wu Z.H."/>
            <person name="Qin N."/>
            <person name="Li Y.Z."/>
        </authorList>
    </citation>
    <scope>NUCLEOTIDE SEQUENCE [LARGE SCALE GENOMIC DNA]</scope>
    <source>
        <strain evidence="1 2">So0157-2</strain>
    </source>
</reference>
<accession>S4XKG8</accession>
<dbReference type="EMBL" id="CP003969">
    <property type="protein sequence ID" value="AGP33677.1"/>
    <property type="molecule type" value="Genomic_DNA"/>
</dbReference>
<dbReference type="PATRIC" id="fig|1254432.3.peg.815"/>
<evidence type="ECO:0000313" key="2">
    <source>
        <dbReference type="Proteomes" id="UP000014803"/>
    </source>
</evidence>